<feature type="chain" id="PRO_5044883889" description="Effector protein" evidence="1">
    <location>
        <begin position="21"/>
        <end position="224"/>
    </location>
</feature>
<name>A0ABD2LSM3_9BILA</name>
<evidence type="ECO:0000313" key="3">
    <source>
        <dbReference type="Proteomes" id="UP001620626"/>
    </source>
</evidence>
<keyword evidence="1" id="KW-0732">Signal</keyword>
<evidence type="ECO:0000313" key="2">
    <source>
        <dbReference type="EMBL" id="KAL3118235.1"/>
    </source>
</evidence>
<reference evidence="2 3" key="1">
    <citation type="submission" date="2024-10" db="EMBL/GenBank/DDBJ databases">
        <authorList>
            <person name="Kim D."/>
        </authorList>
    </citation>
    <scope>NUCLEOTIDE SEQUENCE [LARGE SCALE GENOMIC DNA]</scope>
    <source>
        <strain evidence="2">BH-2024</strain>
    </source>
</reference>
<keyword evidence="3" id="KW-1185">Reference proteome</keyword>
<proteinExistence type="predicted"/>
<organism evidence="2 3">
    <name type="scientific">Heterodera trifolii</name>
    <dbReference type="NCBI Taxonomy" id="157864"/>
    <lineage>
        <taxon>Eukaryota</taxon>
        <taxon>Metazoa</taxon>
        <taxon>Ecdysozoa</taxon>
        <taxon>Nematoda</taxon>
        <taxon>Chromadorea</taxon>
        <taxon>Rhabditida</taxon>
        <taxon>Tylenchina</taxon>
        <taxon>Tylenchomorpha</taxon>
        <taxon>Tylenchoidea</taxon>
        <taxon>Heteroderidae</taxon>
        <taxon>Heteroderinae</taxon>
        <taxon>Heterodera</taxon>
    </lineage>
</organism>
<dbReference type="EMBL" id="JBICBT010000290">
    <property type="protein sequence ID" value="KAL3118235.1"/>
    <property type="molecule type" value="Genomic_DNA"/>
</dbReference>
<gene>
    <name evidence="2" type="ORF">niasHT_004117</name>
</gene>
<evidence type="ECO:0008006" key="4">
    <source>
        <dbReference type="Google" id="ProtNLM"/>
    </source>
</evidence>
<sequence length="224" mass="25281">MPNLIIQFVVLLFIIWATIGDILHQKYQNAIADKPMLRAASYLNSTANGEEKEEEEEEVMNEDFGREIQCGVNKHLFHSRIEHGQISPGAAHCFFVVVNNLLRCKGVEINGAVPEEGSHFVVFHSSVKVTVDWSTGHALSIHKFFKHETFKKASDFDNDIALVQRILDLSLAVVRKYEEVEEGCSSGNAFTRLQHQAQQMVESSEEEGADKLTLFRHSGMTKYS</sequence>
<feature type="signal peptide" evidence="1">
    <location>
        <begin position="1"/>
        <end position="20"/>
    </location>
</feature>
<accession>A0ABD2LSM3</accession>
<dbReference type="AlphaFoldDB" id="A0ABD2LSM3"/>
<dbReference type="Proteomes" id="UP001620626">
    <property type="component" value="Unassembled WGS sequence"/>
</dbReference>
<evidence type="ECO:0000256" key="1">
    <source>
        <dbReference type="SAM" id="SignalP"/>
    </source>
</evidence>
<comment type="caution">
    <text evidence="2">The sequence shown here is derived from an EMBL/GenBank/DDBJ whole genome shotgun (WGS) entry which is preliminary data.</text>
</comment>
<protein>
    <recommendedName>
        <fullName evidence="4">Effector protein</fullName>
    </recommendedName>
</protein>